<comment type="caution">
    <text evidence="1">The sequence shown here is derived from an EMBL/GenBank/DDBJ whole genome shotgun (WGS) entry which is preliminary data.</text>
</comment>
<keyword evidence="2" id="KW-1185">Reference proteome</keyword>
<protein>
    <submittedName>
        <fullName evidence="1">Uncharacterized protein</fullName>
    </submittedName>
</protein>
<proteinExistence type="predicted"/>
<dbReference type="Proteomes" id="UP000799755">
    <property type="component" value="Unassembled WGS sequence"/>
</dbReference>
<evidence type="ECO:0000313" key="2">
    <source>
        <dbReference type="Proteomes" id="UP000799755"/>
    </source>
</evidence>
<gene>
    <name evidence="1" type="ORF">BDR25DRAFT_362405</name>
</gene>
<accession>A0ACB6QA58</accession>
<sequence length="69" mass="7243">MHHIGVRIGVSGIGISRIGVSRIGRDYRWADLIGLPSRPGMVSPRIGPDPDLAPTPAVTPIPSSSSVVF</sequence>
<reference evidence="1" key="1">
    <citation type="journal article" date="2020" name="Stud. Mycol.">
        <title>101 Dothideomycetes genomes: a test case for predicting lifestyles and emergence of pathogens.</title>
        <authorList>
            <person name="Haridas S."/>
            <person name="Albert R."/>
            <person name="Binder M."/>
            <person name="Bloem J."/>
            <person name="Labutti K."/>
            <person name="Salamov A."/>
            <person name="Andreopoulos B."/>
            <person name="Baker S."/>
            <person name="Barry K."/>
            <person name="Bills G."/>
            <person name="Bluhm B."/>
            <person name="Cannon C."/>
            <person name="Castanera R."/>
            <person name="Culley D."/>
            <person name="Daum C."/>
            <person name="Ezra D."/>
            <person name="Gonzalez J."/>
            <person name="Henrissat B."/>
            <person name="Kuo A."/>
            <person name="Liang C."/>
            <person name="Lipzen A."/>
            <person name="Lutzoni F."/>
            <person name="Magnuson J."/>
            <person name="Mondo S."/>
            <person name="Nolan M."/>
            <person name="Ohm R."/>
            <person name="Pangilinan J."/>
            <person name="Park H.-J."/>
            <person name="Ramirez L."/>
            <person name="Alfaro M."/>
            <person name="Sun H."/>
            <person name="Tritt A."/>
            <person name="Yoshinaga Y."/>
            <person name="Zwiers L.-H."/>
            <person name="Turgeon B."/>
            <person name="Goodwin S."/>
            <person name="Spatafora J."/>
            <person name="Crous P."/>
            <person name="Grigoriev I."/>
        </authorList>
    </citation>
    <scope>NUCLEOTIDE SEQUENCE</scope>
    <source>
        <strain evidence="1">ATCC 200398</strain>
    </source>
</reference>
<evidence type="ECO:0000313" key="1">
    <source>
        <dbReference type="EMBL" id="KAF2463843.1"/>
    </source>
</evidence>
<name>A0ACB6QA58_9PLEO</name>
<dbReference type="EMBL" id="MU003545">
    <property type="protein sequence ID" value="KAF2463843.1"/>
    <property type="molecule type" value="Genomic_DNA"/>
</dbReference>
<organism evidence="1 2">
    <name type="scientific">Lindgomyces ingoldianus</name>
    <dbReference type="NCBI Taxonomy" id="673940"/>
    <lineage>
        <taxon>Eukaryota</taxon>
        <taxon>Fungi</taxon>
        <taxon>Dikarya</taxon>
        <taxon>Ascomycota</taxon>
        <taxon>Pezizomycotina</taxon>
        <taxon>Dothideomycetes</taxon>
        <taxon>Pleosporomycetidae</taxon>
        <taxon>Pleosporales</taxon>
        <taxon>Lindgomycetaceae</taxon>
        <taxon>Lindgomyces</taxon>
    </lineage>
</organism>